<evidence type="ECO:0000313" key="10">
    <source>
        <dbReference type="EMBL" id="KAL3790867.1"/>
    </source>
</evidence>
<dbReference type="Pfam" id="PF01126">
    <property type="entry name" value="Heme_oxygenase"/>
    <property type="match status" value="1"/>
</dbReference>
<keyword evidence="3" id="KW-0602">Photosynthesis</keyword>
<proteinExistence type="predicted"/>
<dbReference type="SUPFAM" id="SSF48613">
    <property type="entry name" value="Heme oxygenase-like"/>
    <property type="match status" value="1"/>
</dbReference>
<keyword evidence="5" id="KW-0934">Plastid</keyword>
<evidence type="ECO:0000256" key="7">
    <source>
        <dbReference type="ARBA" id="ARBA00022946"/>
    </source>
</evidence>
<dbReference type="Gene3D" id="1.20.910.10">
    <property type="entry name" value="Heme oxygenase-like"/>
    <property type="match status" value="1"/>
</dbReference>
<dbReference type="AlphaFoldDB" id="A0ABD3PSX1"/>
<dbReference type="GO" id="GO:0015979">
    <property type="term" value="P:photosynthesis"/>
    <property type="evidence" value="ECO:0007669"/>
    <property type="project" value="UniProtKB-KW"/>
</dbReference>
<reference evidence="10 11" key="1">
    <citation type="journal article" date="2020" name="G3 (Bethesda)">
        <title>Improved Reference Genome for Cyclotella cryptica CCMP332, a Model for Cell Wall Morphogenesis, Salinity Adaptation, and Lipid Production in Diatoms (Bacillariophyta).</title>
        <authorList>
            <person name="Roberts W.R."/>
            <person name="Downey K.M."/>
            <person name="Ruck E.C."/>
            <person name="Traller J.C."/>
            <person name="Alverson A.J."/>
        </authorList>
    </citation>
    <scope>NUCLEOTIDE SEQUENCE [LARGE SCALE GENOMIC DNA]</scope>
    <source>
        <strain evidence="10 11">CCMP332</strain>
    </source>
</reference>
<dbReference type="EMBL" id="JABMIG020000121">
    <property type="protein sequence ID" value="KAL3790867.1"/>
    <property type="molecule type" value="Genomic_DNA"/>
</dbReference>
<dbReference type="PANTHER" id="PTHR35703:SF2">
    <property type="entry name" value="HEME OXYGENASE 1, CHLOROPLASTIC-RELATED"/>
    <property type="match status" value="1"/>
</dbReference>
<evidence type="ECO:0000313" key="11">
    <source>
        <dbReference type="Proteomes" id="UP001516023"/>
    </source>
</evidence>
<dbReference type="GO" id="GO:0046872">
    <property type="term" value="F:metal ion binding"/>
    <property type="evidence" value="ECO:0007669"/>
    <property type="project" value="UniProtKB-KW"/>
</dbReference>
<dbReference type="InterPro" id="IPR002051">
    <property type="entry name" value="Haem_Oase"/>
</dbReference>
<evidence type="ECO:0000256" key="8">
    <source>
        <dbReference type="ARBA" id="ARBA00023002"/>
    </source>
</evidence>
<evidence type="ECO:0008006" key="12">
    <source>
        <dbReference type="Google" id="ProtNLM"/>
    </source>
</evidence>
<name>A0ABD3PSX1_9STRA</name>
<gene>
    <name evidence="10" type="ORF">HJC23_004497</name>
</gene>
<evidence type="ECO:0000256" key="1">
    <source>
        <dbReference type="ARBA" id="ARBA00004229"/>
    </source>
</evidence>
<organism evidence="10 11">
    <name type="scientific">Cyclotella cryptica</name>
    <dbReference type="NCBI Taxonomy" id="29204"/>
    <lineage>
        <taxon>Eukaryota</taxon>
        <taxon>Sar</taxon>
        <taxon>Stramenopiles</taxon>
        <taxon>Ochrophyta</taxon>
        <taxon>Bacillariophyta</taxon>
        <taxon>Coscinodiscophyceae</taxon>
        <taxon>Thalassiosirophycidae</taxon>
        <taxon>Stephanodiscales</taxon>
        <taxon>Stephanodiscaceae</taxon>
        <taxon>Cyclotella</taxon>
    </lineage>
</organism>
<dbReference type="InterPro" id="IPR016084">
    <property type="entry name" value="Haem_Oase-like_multi-hlx"/>
</dbReference>
<dbReference type="CDD" id="cd19165">
    <property type="entry name" value="HemeO"/>
    <property type="match status" value="1"/>
</dbReference>
<keyword evidence="4" id="KW-0349">Heme</keyword>
<evidence type="ECO:0000256" key="6">
    <source>
        <dbReference type="ARBA" id="ARBA00022723"/>
    </source>
</evidence>
<dbReference type="GO" id="GO:0016491">
    <property type="term" value="F:oxidoreductase activity"/>
    <property type="evidence" value="ECO:0007669"/>
    <property type="project" value="UniProtKB-KW"/>
</dbReference>
<accession>A0ABD3PSX1</accession>
<dbReference type="InterPro" id="IPR016053">
    <property type="entry name" value="Haem_Oase-like"/>
</dbReference>
<dbReference type="PANTHER" id="PTHR35703">
    <property type="entry name" value="HEME OXYGENASE 1, CHLOROPLASTIC-RELATED"/>
    <property type="match status" value="1"/>
</dbReference>
<keyword evidence="2" id="KW-0150">Chloroplast</keyword>
<comment type="caution">
    <text evidence="10">The sequence shown here is derived from an EMBL/GenBank/DDBJ whole genome shotgun (WGS) entry which is preliminary data.</text>
</comment>
<evidence type="ECO:0000256" key="4">
    <source>
        <dbReference type="ARBA" id="ARBA00022617"/>
    </source>
</evidence>
<keyword evidence="8" id="KW-0560">Oxidoreductase</keyword>
<sequence length="329" mass="36470">MKLTILIPLGVSLPTQGFVPSPFSLAPRAQHSVAQHVSIASHASTVSLYMSSSPVQTTPHTDSSPQSEFPPILIELRDVAMKLHTKEQAPREGQAAAPAKPAVPYVPTHADYLQFLVDSCEVYKALEKIVNREDLTDELGRFRNSGLERTCALEKDIEWMCNKFNLPKPEAGGAGVRYSDELGNMISVKDDGTKEGIPEFICHYYNFYFAHLAGGRMIGKQMSKMLLDGETLEFYKVSYMLLLVLSGSLFLQTELIVFTFHRCPDNFSSNETVQWGDDVNELKSKVKDQIEALARGWTREERDECINATSAAFKGGGAINGYLYGGNPH</sequence>
<keyword evidence="7" id="KW-0809">Transit peptide</keyword>
<evidence type="ECO:0000256" key="5">
    <source>
        <dbReference type="ARBA" id="ARBA00022640"/>
    </source>
</evidence>
<dbReference type="Proteomes" id="UP001516023">
    <property type="component" value="Unassembled WGS sequence"/>
</dbReference>
<evidence type="ECO:0000256" key="3">
    <source>
        <dbReference type="ARBA" id="ARBA00022531"/>
    </source>
</evidence>
<keyword evidence="6" id="KW-0479">Metal-binding</keyword>
<dbReference type="InterPro" id="IPR016951">
    <property type="entry name" value="Haem_Oase_decyc_pln"/>
</dbReference>
<protein>
    <recommendedName>
        <fullName evidence="12">Heme oxygenase</fullName>
    </recommendedName>
</protein>
<evidence type="ECO:0000256" key="2">
    <source>
        <dbReference type="ARBA" id="ARBA00022528"/>
    </source>
</evidence>
<dbReference type="GO" id="GO:0009507">
    <property type="term" value="C:chloroplast"/>
    <property type="evidence" value="ECO:0007669"/>
    <property type="project" value="UniProtKB-SubCell"/>
</dbReference>
<keyword evidence="11" id="KW-1185">Reference proteome</keyword>
<comment type="subcellular location">
    <subcellularLocation>
        <location evidence="1">Plastid</location>
        <location evidence="1">Chloroplast</location>
    </subcellularLocation>
</comment>
<keyword evidence="9" id="KW-0408">Iron</keyword>
<evidence type="ECO:0000256" key="9">
    <source>
        <dbReference type="ARBA" id="ARBA00023004"/>
    </source>
</evidence>